<comment type="caution">
    <text evidence="1">The sequence shown here is derived from an EMBL/GenBank/DDBJ whole genome shotgun (WGS) entry which is preliminary data.</text>
</comment>
<accession>A0A932YYD1</accession>
<evidence type="ECO:0000313" key="2">
    <source>
        <dbReference type="Proteomes" id="UP000704960"/>
    </source>
</evidence>
<sequence>MSELVFRGNTETCLQHYGRTIKNEGKEGRTARAPMTKFTGANERTVRDWLLGRVPPVGKFMIRARYFLEGEHYGVQELERLDPLVCDLGRAIAQDRIGFDEAVQALGVPGDHYLLRILHGKIASMARATWVGKARQLLKTIGASAPAASTRSATKSASPVIALPGSRPQAREAVLKSLAALIAASTPLAEIVLSDDFTAEDRQELRTLAGDDGIYRFSNMMERLCTEMARRGIAPYARRAARR</sequence>
<dbReference type="AlphaFoldDB" id="A0A932YYD1"/>
<gene>
    <name evidence="1" type="ORF">HY474_01290</name>
</gene>
<name>A0A932YYD1_9BACT</name>
<dbReference type="EMBL" id="JACQMJ010000005">
    <property type="protein sequence ID" value="MBI4132245.1"/>
    <property type="molecule type" value="Genomic_DNA"/>
</dbReference>
<reference evidence="1" key="1">
    <citation type="submission" date="2020-07" db="EMBL/GenBank/DDBJ databases">
        <title>Huge and variable diversity of episymbiotic CPR bacteria and DPANN archaea in groundwater ecosystems.</title>
        <authorList>
            <person name="He C.Y."/>
            <person name="Keren R."/>
            <person name="Whittaker M."/>
            <person name="Farag I.F."/>
            <person name="Doudna J."/>
            <person name="Cate J.H.D."/>
            <person name="Banfield J.F."/>
        </authorList>
    </citation>
    <scope>NUCLEOTIDE SEQUENCE</scope>
    <source>
        <strain evidence="1">NC_groundwater_1226_Ag_S-0.1um_59_124</strain>
    </source>
</reference>
<evidence type="ECO:0000313" key="1">
    <source>
        <dbReference type="EMBL" id="MBI4132245.1"/>
    </source>
</evidence>
<proteinExistence type="predicted"/>
<organism evidence="1 2">
    <name type="scientific">Candidatus Sungiibacteriota bacterium</name>
    <dbReference type="NCBI Taxonomy" id="2750080"/>
    <lineage>
        <taxon>Bacteria</taxon>
        <taxon>Candidatus Sungiibacteriota</taxon>
    </lineage>
</organism>
<dbReference type="Proteomes" id="UP000704960">
    <property type="component" value="Unassembled WGS sequence"/>
</dbReference>
<protein>
    <submittedName>
        <fullName evidence="1">Uncharacterized protein</fullName>
    </submittedName>
</protein>